<protein>
    <submittedName>
        <fullName evidence="2">Uncharacterized protein</fullName>
    </submittedName>
</protein>
<name>A0A8K0GCA9_IGNLU</name>
<accession>A0A8K0GCA9</accession>
<dbReference type="EMBL" id="VTPC01007169">
    <property type="protein sequence ID" value="KAF2894269.1"/>
    <property type="molecule type" value="Genomic_DNA"/>
</dbReference>
<comment type="caution">
    <text evidence="2">The sequence shown here is derived from an EMBL/GenBank/DDBJ whole genome shotgun (WGS) entry which is preliminary data.</text>
</comment>
<evidence type="ECO:0000313" key="2">
    <source>
        <dbReference type="EMBL" id="KAF2894269.1"/>
    </source>
</evidence>
<gene>
    <name evidence="2" type="ORF">ILUMI_11901</name>
</gene>
<reference evidence="2" key="1">
    <citation type="submission" date="2019-08" db="EMBL/GenBank/DDBJ databases">
        <title>The genome of the North American firefly Photinus pyralis.</title>
        <authorList>
            <consortium name="Photinus pyralis genome working group"/>
            <person name="Fallon T.R."/>
            <person name="Sander Lower S.E."/>
            <person name="Weng J.-K."/>
        </authorList>
    </citation>
    <scope>NUCLEOTIDE SEQUENCE</scope>
    <source>
        <strain evidence="2">TRF0915ILg1</strain>
        <tissue evidence="2">Whole body</tissue>
    </source>
</reference>
<evidence type="ECO:0000256" key="1">
    <source>
        <dbReference type="SAM" id="MobiDB-lite"/>
    </source>
</evidence>
<sequence>MSEARKKVMPKEGFSYSQAAAKPPSQVTNIAPSVESLISQITAAKSAPRVVDVSTLLPPGKISRKSTMPAPSESGTPKSNTATNKRKPNKFVSTDHGSAMQSLTRNCQQGKKKKKGWPLGKPRKSSQGGNR</sequence>
<feature type="region of interest" description="Disordered" evidence="1">
    <location>
        <begin position="55"/>
        <end position="131"/>
    </location>
</feature>
<dbReference type="Proteomes" id="UP000801492">
    <property type="component" value="Unassembled WGS sequence"/>
</dbReference>
<feature type="compositionally biased region" description="Basic residues" evidence="1">
    <location>
        <begin position="110"/>
        <end position="124"/>
    </location>
</feature>
<feature type="region of interest" description="Disordered" evidence="1">
    <location>
        <begin position="1"/>
        <end position="26"/>
    </location>
</feature>
<dbReference type="AlphaFoldDB" id="A0A8K0GCA9"/>
<proteinExistence type="predicted"/>
<keyword evidence="3" id="KW-1185">Reference proteome</keyword>
<feature type="compositionally biased region" description="Basic and acidic residues" evidence="1">
    <location>
        <begin position="1"/>
        <end position="10"/>
    </location>
</feature>
<feature type="compositionally biased region" description="Polar residues" evidence="1">
    <location>
        <begin position="91"/>
        <end position="109"/>
    </location>
</feature>
<feature type="compositionally biased region" description="Polar residues" evidence="1">
    <location>
        <begin position="73"/>
        <end position="83"/>
    </location>
</feature>
<evidence type="ECO:0000313" key="3">
    <source>
        <dbReference type="Proteomes" id="UP000801492"/>
    </source>
</evidence>
<organism evidence="2 3">
    <name type="scientific">Ignelater luminosus</name>
    <name type="common">Cucubano</name>
    <name type="synonym">Pyrophorus luminosus</name>
    <dbReference type="NCBI Taxonomy" id="2038154"/>
    <lineage>
        <taxon>Eukaryota</taxon>
        <taxon>Metazoa</taxon>
        <taxon>Ecdysozoa</taxon>
        <taxon>Arthropoda</taxon>
        <taxon>Hexapoda</taxon>
        <taxon>Insecta</taxon>
        <taxon>Pterygota</taxon>
        <taxon>Neoptera</taxon>
        <taxon>Endopterygota</taxon>
        <taxon>Coleoptera</taxon>
        <taxon>Polyphaga</taxon>
        <taxon>Elateriformia</taxon>
        <taxon>Elateroidea</taxon>
        <taxon>Elateridae</taxon>
        <taxon>Agrypninae</taxon>
        <taxon>Pyrophorini</taxon>
        <taxon>Ignelater</taxon>
    </lineage>
</organism>